<name>A0A0E9QM45_ANGAN</name>
<sequence length="38" mass="4438">MGRKLKMIHHCKSTIKQWLFPSLFGKADYTGIDLNVFI</sequence>
<dbReference type="EMBL" id="GBXM01090678">
    <property type="protein sequence ID" value="JAH17899.1"/>
    <property type="molecule type" value="Transcribed_RNA"/>
</dbReference>
<dbReference type="AlphaFoldDB" id="A0A0E9QM45"/>
<reference evidence="1" key="1">
    <citation type="submission" date="2014-11" db="EMBL/GenBank/DDBJ databases">
        <authorList>
            <person name="Amaro Gonzalez C."/>
        </authorList>
    </citation>
    <scope>NUCLEOTIDE SEQUENCE</scope>
</reference>
<organism evidence="1">
    <name type="scientific">Anguilla anguilla</name>
    <name type="common">European freshwater eel</name>
    <name type="synonym">Muraena anguilla</name>
    <dbReference type="NCBI Taxonomy" id="7936"/>
    <lineage>
        <taxon>Eukaryota</taxon>
        <taxon>Metazoa</taxon>
        <taxon>Chordata</taxon>
        <taxon>Craniata</taxon>
        <taxon>Vertebrata</taxon>
        <taxon>Euteleostomi</taxon>
        <taxon>Actinopterygii</taxon>
        <taxon>Neopterygii</taxon>
        <taxon>Teleostei</taxon>
        <taxon>Anguilliformes</taxon>
        <taxon>Anguillidae</taxon>
        <taxon>Anguilla</taxon>
    </lineage>
</organism>
<proteinExistence type="predicted"/>
<evidence type="ECO:0000313" key="1">
    <source>
        <dbReference type="EMBL" id="JAH17899.1"/>
    </source>
</evidence>
<protein>
    <submittedName>
        <fullName evidence="1">Uncharacterized protein</fullName>
    </submittedName>
</protein>
<reference evidence="1" key="2">
    <citation type="journal article" date="2015" name="Fish Shellfish Immunol.">
        <title>Early steps in the European eel (Anguilla anguilla)-Vibrio vulnificus interaction in the gills: Role of the RtxA13 toxin.</title>
        <authorList>
            <person name="Callol A."/>
            <person name="Pajuelo D."/>
            <person name="Ebbesson L."/>
            <person name="Teles M."/>
            <person name="MacKenzie S."/>
            <person name="Amaro C."/>
        </authorList>
    </citation>
    <scope>NUCLEOTIDE SEQUENCE</scope>
</reference>
<accession>A0A0E9QM45</accession>